<keyword evidence="2" id="KW-1185">Reference proteome</keyword>
<accession>A0A6H5HJQ4</accession>
<protein>
    <submittedName>
        <fullName evidence="1">Uncharacterized protein</fullName>
    </submittedName>
</protein>
<organism evidence="1 2">
    <name type="scientific">Nesidiocoris tenuis</name>
    <dbReference type="NCBI Taxonomy" id="355587"/>
    <lineage>
        <taxon>Eukaryota</taxon>
        <taxon>Metazoa</taxon>
        <taxon>Ecdysozoa</taxon>
        <taxon>Arthropoda</taxon>
        <taxon>Hexapoda</taxon>
        <taxon>Insecta</taxon>
        <taxon>Pterygota</taxon>
        <taxon>Neoptera</taxon>
        <taxon>Paraneoptera</taxon>
        <taxon>Hemiptera</taxon>
        <taxon>Heteroptera</taxon>
        <taxon>Panheteroptera</taxon>
        <taxon>Cimicomorpha</taxon>
        <taxon>Miridae</taxon>
        <taxon>Dicyphina</taxon>
        <taxon>Nesidiocoris</taxon>
    </lineage>
</organism>
<dbReference type="EMBL" id="CADCXU010030626">
    <property type="protein sequence ID" value="CAB0016917.1"/>
    <property type="molecule type" value="Genomic_DNA"/>
</dbReference>
<reference evidence="1 2" key="1">
    <citation type="submission" date="2020-02" db="EMBL/GenBank/DDBJ databases">
        <authorList>
            <person name="Ferguson B K."/>
        </authorList>
    </citation>
    <scope>NUCLEOTIDE SEQUENCE [LARGE SCALE GENOMIC DNA]</scope>
</reference>
<dbReference type="Proteomes" id="UP000479000">
    <property type="component" value="Unassembled WGS sequence"/>
</dbReference>
<sequence length="142" mass="15818">MTVVDGRLPNRWCVIITTSFSHPKQHHSGGKNGFRFSCMFLIMKIANIAVQLPDNCNEAVKFNCKMSSLGDLRDGKTINDGLNSLVNSHPKNFIFSKKIHRHLMPVLFIRNIGLNLNGFAGNVPCCASDDDIEYIILSIISV</sequence>
<proteinExistence type="predicted"/>
<dbReference type="AlphaFoldDB" id="A0A6H5HJQ4"/>
<name>A0A6H5HJQ4_9HEMI</name>
<gene>
    <name evidence="1" type="ORF">NTEN_LOCUS21038</name>
</gene>
<evidence type="ECO:0000313" key="2">
    <source>
        <dbReference type="Proteomes" id="UP000479000"/>
    </source>
</evidence>
<evidence type="ECO:0000313" key="1">
    <source>
        <dbReference type="EMBL" id="CAB0016917.1"/>
    </source>
</evidence>